<evidence type="ECO:0000256" key="5">
    <source>
        <dbReference type="RuleBase" id="RU004020"/>
    </source>
</evidence>
<keyword evidence="3" id="KW-0238">DNA-binding</keyword>
<protein>
    <recommendedName>
        <fullName evidence="6">HSF-type DNA-binding domain-containing protein</fullName>
    </recommendedName>
</protein>
<dbReference type="GO" id="GO:0005634">
    <property type="term" value="C:nucleus"/>
    <property type="evidence" value="ECO:0007669"/>
    <property type="project" value="UniProtKB-SubCell"/>
</dbReference>
<dbReference type="Gramene" id="ESQ44746">
    <property type="protein sequence ID" value="ESQ44746"/>
    <property type="gene ID" value="EUTSA_v10003411mg"/>
</dbReference>
<dbReference type="AlphaFoldDB" id="V4NF68"/>
<accession>V4NF68</accession>
<keyword evidence="8" id="KW-1185">Reference proteome</keyword>
<dbReference type="InterPro" id="IPR000232">
    <property type="entry name" value="HSF_DNA-bd"/>
</dbReference>
<dbReference type="PANTHER" id="PTHR10015:SF384">
    <property type="entry name" value="DNA-BINDING PROTEIN-RELATED"/>
    <property type="match status" value="1"/>
</dbReference>
<comment type="subcellular location">
    <subcellularLocation>
        <location evidence="1">Nucleus</location>
    </subcellularLocation>
</comment>
<evidence type="ECO:0000256" key="1">
    <source>
        <dbReference type="ARBA" id="ARBA00004123"/>
    </source>
</evidence>
<comment type="similarity">
    <text evidence="5">Belongs to the HSF family.</text>
</comment>
<dbReference type="GO" id="GO:0003700">
    <property type="term" value="F:DNA-binding transcription factor activity"/>
    <property type="evidence" value="ECO:0007669"/>
    <property type="project" value="InterPro"/>
</dbReference>
<evidence type="ECO:0000313" key="8">
    <source>
        <dbReference type="Proteomes" id="UP000030689"/>
    </source>
</evidence>
<feature type="domain" description="HSF-type DNA-binding" evidence="6">
    <location>
        <begin position="10"/>
        <end position="104"/>
    </location>
</feature>
<dbReference type="KEGG" id="eus:EUTSA_v10003411mg"/>
<evidence type="ECO:0000259" key="6">
    <source>
        <dbReference type="SMART" id="SM00415"/>
    </source>
</evidence>
<keyword evidence="4" id="KW-0539">Nucleus</keyword>
<dbReference type="Gene3D" id="1.10.10.10">
    <property type="entry name" value="Winged helix-like DNA-binding domain superfamily/Winged helix DNA-binding domain"/>
    <property type="match status" value="1"/>
</dbReference>
<dbReference type="GO" id="GO:0000978">
    <property type="term" value="F:RNA polymerase II cis-regulatory region sequence-specific DNA binding"/>
    <property type="evidence" value="ECO:0007669"/>
    <property type="project" value="TreeGrafter"/>
</dbReference>
<dbReference type="STRING" id="72664.V4NF68"/>
<dbReference type="InterPro" id="IPR036388">
    <property type="entry name" value="WH-like_DNA-bd_sf"/>
</dbReference>
<sequence>MVKYKFPKGILSIFKLLYTVVDDPSLDSIISWSNSNKSFVIWNPEELHQRKIFESHYYGCEFPEFLAVLKTYGFERVKGAGRLEFANANFVRGQPKLLGKLQSKAWANMRKRFRARMEDERKTHQPANALEHLRI</sequence>
<dbReference type="GO" id="GO:0006357">
    <property type="term" value="P:regulation of transcription by RNA polymerase II"/>
    <property type="evidence" value="ECO:0007669"/>
    <property type="project" value="TreeGrafter"/>
</dbReference>
<dbReference type="SUPFAM" id="SSF46785">
    <property type="entry name" value="Winged helix' DNA-binding domain"/>
    <property type="match status" value="1"/>
</dbReference>
<dbReference type="SMART" id="SM00415">
    <property type="entry name" value="HSF"/>
    <property type="match status" value="1"/>
</dbReference>
<dbReference type="Proteomes" id="UP000030689">
    <property type="component" value="Unassembled WGS sequence"/>
</dbReference>
<dbReference type="OMA" id="IFESHYY"/>
<dbReference type="InterPro" id="IPR036390">
    <property type="entry name" value="WH_DNA-bd_sf"/>
</dbReference>
<evidence type="ECO:0000256" key="4">
    <source>
        <dbReference type="ARBA" id="ARBA00023242"/>
    </source>
</evidence>
<keyword evidence="2" id="KW-0346">Stress response</keyword>
<dbReference type="eggNOG" id="KOG0627">
    <property type="taxonomic scope" value="Eukaryota"/>
</dbReference>
<dbReference type="GO" id="GO:0034605">
    <property type="term" value="P:cellular response to heat"/>
    <property type="evidence" value="ECO:0007669"/>
    <property type="project" value="TreeGrafter"/>
</dbReference>
<evidence type="ECO:0000256" key="3">
    <source>
        <dbReference type="ARBA" id="ARBA00023125"/>
    </source>
</evidence>
<reference evidence="7 8" key="1">
    <citation type="journal article" date="2013" name="Front. Plant Sci.">
        <title>The Reference Genome of the Halophytic Plant Eutrema salsugineum.</title>
        <authorList>
            <person name="Yang R."/>
            <person name="Jarvis D.E."/>
            <person name="Chen H."/>
            <person name="Beilstein M.A."/>
            <person name="Grimwood J."/>
            <person name="Jenkins J."/>
            <person name="Shu S."/>
            <person name="Prochnik S."/>
            <person name="Xin M."/>
            <person name="Ma C."/>
            <person name="Schmutz J."/>
            <person name="Wing R.A."/>
            <person name="Mitchell-Olds T."/>
            <person name="Schumaker K.S."/>
            <person name="Wang X."/>
        </authorList>
    </citation>
    <scope>NUCLEOTIDE SEQUENCE [LARGE SCALE GENOMIC DNA]</scope>
</reference>
<evidence type="ECO:0000256" key="2">
    <source>
        <dbReference type="ARBA" id="ARBA00023016"/>
    </source>
</evidence>
<organism evidence="7 8">
    <name type="scientific">Eutrema salsugineum</name>
    <name type="common">Saltwater cress</name>
    <name type="synonym">Sisymbrium salsugineum</name>
    <dbReference type="NCBI Taxonomy" id="72664"/>
    <lineage>
        <taxon>Eukaryota</taxon>
        <taxon>Viridiplantae</taxon>
        <taxon>Streptophyta</taxon>
        <taxon>Embryophyta</taxon>
        <taxon>Tracheophyta</taxon>
        <taxon>Spermatophyta</taxon>
        <taxon>Magnoliopsida</taxon>
        <taxon>eudicotyledons</taxon>
        <taxon>Gunneridae</taxon>
        <taxon>Pentapetalae</taxon>
        <taxon>rosids</taxon>
        <taxon>malvids</taxon>
        <taxon>Brassicales</taxon>
        <taxon>Brassicaceae</taxon>
        <taxon>Eutremeae</taxon>
        <taxon>Eutrema</taxon>
    </lineage>
</organism>
<gene>
    <name evidence="7" type="ORF">EUTSA_v10003411mg</name>
</gene>
<dbReference type="PANTHER" id="PTHR10015">
    <property type="entry name" value="HEAT SHOCK TRANSCRIPTION FACTOR"/>
    <property type="match status" value="1"/>
</dbReference>
<dbReference type="EMBL" id="KI517441">
    <property type="protein sequence ID" value="ESQ44746.1"/>
    <property type="molecule type" value="Genomic_DNA"/>
</dbReference>
<dbReference type="PRINTS" id="PR00056">
    <property type="entry name" value="HSFDOMAIN"/>
</dbReference>
<proteinExistence type="inferred from homology"/>
<name>V4NF68_EUTSA</name>
<evidence type="ECO:0000313" key="7">
    <source>
        <dbReference type="EMBL" id="ESQ44746.1"/>
    </source>
</evidence>
<dbReference type="Pfam" id="PF00447">
    <property type="entry name" value="HSF_DNA-bind"/>
    <property type="match status" value="1"/>
</dbReference>